<organism evidence="1 2">
    <name type="scientific">Habropoda laboriosa</name>
    <dbReference type="NCBI Taxonomy" id="597456"/>
    <lineage>
        <taxon>Eukaryota</taxon>
        <taxon>Metazoa</taxon>
        <taxon>Ecdysozoa</taxon>
        <taxon>Arthropoda</taxon>
        <taxon>Hexapoda</taxon>
        <taxon>Insecta</taxon>
        <taxon>Pterygota</taxon>
        <taxon>Neoptera</taxon>
        <taxon>Endopterygota</taxon>
        <taxon>Hymenoptera</taxon>
        <taxon>Apocrita</taxon>
        <taxon>Aculeata</taxon>
        <taxon>Apoidea</taxon>
        <taxon>Anthophila</taxon>
        <taxon>Apidae</taxon>
        <taxon>Habropoda</taxon>
    </lineage>
</organism>
<evidence type="ECO:0000313" key="1">
    <source>
        <dbReference type="EMBL" id="KOC69506.1"/>
    </source>
</evidence>
<gene>
    <name evidence="1" type="ORF">WH47_08040</name>
</gene>
<dbReference type="Proteomes" id="UP000053825">
    <property type="component" value="Unassembled WGS sequence"/>
</dbReference>
<dbReference type="AlphaFoldDB" id="A0A0L7RFK0"/>
<accession>A0A0L7RFK0</accession>
<reference evidence="1 2" key="1">
    <citation type="submission" date="2015-07" db="EMBL/GenBank/DDBJ databases">
        <title>The genome of Habropoda laboriosa.</title>
        <authorList>
            <person name="Pan H."/>
            <person name="Kapheim K."/>
        </authorList>
    </citation>
    <scope>NUCLEOTIDE SEQUENCE [LARGE SCALE GENOMIC DNA]</scope>
    <source>
        <strain evidence="1">0110345459</strain>
    </source>
</reference>
<evidence type="ECO:0000313" key="2">
    <source>
        <dbReference type="Proteomes" id="UP000053825"/>
    </source>
</evidence>
<dbReference type="EMBL" id="KQ414607">
    <property type="protein sequence ID" value="KOC69506.1"/>
    <property type="molecule type" value="Genomic_DNA"/>
</dbReference>
<sequence length="87" mass="10282">MLQRHKFHPFHISHIIGPFFINVASNGQRYAKCLTDRLPELLEEIFDVFNVVAKIQCLSEKFFLQEFKVLFFNRVLTYMLISDGDSE</sequence>
<protein>
    <submittedName>
        <fullName evidence="1">Uncharacterized protein</fullName>
    </submittedName>
</protein>
<keyword evidence="2" id="KW-1185">Reference proteome</keyword>
<proteinExistence type="predicted"/>
<name>A0A0L7RFK0_9HYME</name>